<evidence type="ECO:0000313" key="3">
    <source>
        <dbReference type="Proteomes" id="UP001219933"/>
    </source>
</evidence>
<organism evidence="2 3">
    <name type="scientific">Malassezia cuniculi</name>
    <dbReference type="NCBI Taxonomy" id="948313"/>
    <lineage>
        <taxon>Eukaryota</taxon>
        <taxon>Fungi</taxon>
        <taxon>Dikarya</taxon>
        <taxon>Basidiomycota</taxon>
        <taxon>Ustilaginomycotina</taxon>
        <taxon>Malasseziomycetes</taxon>
        <taxon>Malasseziales</taxon>
        <taxon>Malasseziaceae</taxon>
        <taxon>Malassezia</taxon>
    </lineage>
</organism>
<dbReference type="AlphaFoldDB" id="A0AAF0J4K7"/>
<evidence type="ECO:0000256" key="1">
    <source>
        <dbReference type="SAM" id="Phobius"/>
    </source>
</evidence>
<sequence>MQSGMFKVFDALAKLGVPLPVPSLLHGRLLPIDPPLGKYLASVVSAAGLGVGLTALPYAGSIYLDTVDRAWRRHGSRLQFWRNIIVVRAVLTRALRQKSSCFVPA</sequence>
<gene>
    <name evidence="2" type="ORF">MCUN1_000335</name>
</gene>
<name>A0AAF0J4K7_9BASI</name>
<reference evidence="2" key="1">
    <citation type="submission" date="2023-03" db="EMBL/GenBank/DDBJ databases">
        <title>Mating type loci evolution in Malassezia.</title>
        <authorList>
            <person name="Coelho M.A."/>
        </authorList>
    </citation>
    <scope>NUCLEOTIDE SEQUENCE</scope>
    <source>
        <strain evidence="2">CBS 11721</strain>
    </source>
</reference>
<protein>
    <submittedName>
        <fullName evidence="2">Uncharacterized protein</fullName>
    </submittedName>
</protein>
<dbReference type="Proteomes" id="UP001219933">
    <property type="component" value="Chromosome 1"/>
</dbReference>
<dbReference type="EMBL" id="CP119877">
    <property type="protein sequence ID" value="WFD33522.1"/>
    <property type="molecule type" value="Genomic_DNA"/>
</dbReference>
<proteinExistence type="predicted"/>
<accession>A0AAF0J4K7</accession>
<keyword evidence="1" id="KW-0472">Membrane</keyword>
<keyword evidence="1" id="KW-0812">Transmembrane</keyword>
<feature type="transmembrane region" description="Helical" evidence="1">
    <location>
        <begin position="39"/>
        <end position="64"/>
    </location>
</feature>
<evidence type="ECO:0000313" key="2">
    <source>
        <dbReference type="EMBL" id="WFD33522.1"/>
    </source>
</evidence>
<keyword evidence="1" id="KW-1133">Transmembrane helix</keyword>
<keyword evidence="3" id="KW-1185">Reference proteome</keyword>